<comment type="caution">
    <text evidence="3">The sequence shown here is derived from an EMBL/GenBank/DDBJ whole genome shotgun (WGS) entry which is preliminary data.</text>
</comment>
<dbReference type="EMBL" id="SDMQ01000011">
    <property type="protein sequence ID" value="TBT83559.1"/>
    <property type="molecule type" value="Genomic_DNA"/>
</dbReference>
<feature type="region of interest" description="Disordered" evidence="1">
    <location>
        <begin position="1"/>
        <end position="30"/>
    </location>
</feature>
<evidence type="ECO:0000256" key="1">
    <source>
        <dbReference type="SAM" id="MobiDB-lite"/>
    </source>
</evidence>
<gene>
    <name evidence="3" type="ORF">ET989_11430</name>
</gene>
<sequence>MAPPRRRVGGHQRQAPRPQRPRGHETGGQVIRPLPIRIEPAPDEAWHGYLRRAAAALGVQHPLSLLAPFLPTDRHATHGFRARRSIGIAARPETYERLGHHFHLDDHQIRGMFLERYATISSGWDAVDRERLDPLTHGEESNVWAPAVRSHRTLMHCPACRTRAPQHWALTWLSTCQVICTEHAQWLAPVTDWSTKPASSGAVAIQARILAILAGDGESVPWTEPETFISDLLIIATRWSGRQDTLDTLIPAGRHVLSRPGTTRIPDEVRCPIEHRVAQNRTTHDLNFAWGDPLRSRVILDLATLPDPPHYAVLVRYREPPIEAVTGLSHDPAHYPELLPLNLYMPDLALTCGDIPINRGRALCAAAVWQLGIGTPWGHGQARTQPMRPLAHLQAALEQAGRLEDFWQQITHAAHALAAHAIDYRARHKALTPETISAVAGGAPALHRRDVELWLHLHWACRRHRQRPESAGLLAFHTEHGERLEALASQATRD</sequence>
<dbReference type="AlphaFoldDB" id="A0A4Q9KC07"/>
<dbReference type="InterPro" id="IPR009492">
    <property type="entry name" value="TniQ"/>
</dbReference>
<evidence type="ECO:0000313" key="3">
    <source>
        <dbReference type="EMBL" id="TBT83559.1"/>
    </source>
</evidence>
<dbReference type="Pfam" id="PF06527">
    <property type="entry name" value="TniQ"/>
    <property type="match status" value="1"/>
</dbReference>
<keyword evidence="4" id="KW-1185">Reference proteome</keyword>
<dbReference type="Proteomes" id="UP000292373">
    <property type="component" value="Unassembled WGS sequence"/>
</dbReference>
<evidence type="ECO:0000259" key="2">
    <source>
        <dbReference type="Pfam" id="PF06527"/>
    </source>
</evidence>
<protein>
    <recommendedName>
        <fullName evidence="2">TniQ domain-containing protein</fullName>
    </recommendedName>
</protein>
<accession>A0A4Q9KC07</accession>
<feature type="domain" description="TniQ" evidence="2">
    <location>
        <begin position="35"/>
        <end position="184"/>
    </location>
</feature>
<feature type="compositionally biased region" description="Basic residues" evidence="1">
    <location>
        <begin position="1"/>
        <end position="10"/>
    </location>
</feature>
<evidence type="ECO:0000313" key="4">
    <source>
        <dbReference type="Proteomes" id="UP000292373"/>
    </source>
</evidence>
<name>A0A4Q9KC07_9ACTN</name>
<proteinExistence type="predicted"/>
<reference evidence="3 4" key="1">
    <citation type="submission" date="2019-01" db="EMBL/GenBank/DDBJ databases">
        <title>Lactibacter flavus gen. nov., sp. nov., a novel bacterium of the family Propionibacteriaceae isolated from raw milk and dairy products.</title>
        <authorList>
            <person name="Huptas C."/>
            <person name="Wenning M."/>
            <person name="Breitenwieser F."/>
            <person name="Doll E."/>
            <person name="Von Neubeck M."/>
            <person name="Busse H.-J."/>
            <person name="Scherer S."/>
        </authorList>
    </citation>
    <scope>NUCLEOTIDE SEQUENCE [LARGE SCALE GENOMIC DNA]</scope>
    <source>
        <strain evidence="3 4">KCTC 33808</strain>
    </source>
</reference>
<organism evidence="3 4">
    <name type="scientific">Propioniciclava sinopodophylli</name>
    <dbReference type="NCBI Taxonomy" id="1837344"/>
    <lineage>
        <taxon>Bacteria</taxon>
        <taxon>Bacillati</taxon>
        <taxon>Actinomycetota</taxon>
        <taxon>Actinomycetes</taxon>
        <taxon>Propionibacteriales</taxon>
        <taxon>Propionibacteriaceae</taxon>
        <taxon>Propioniciclava</taxon>
    </lineage>
</organism>